<evidence type="ECO:0000313" key="2">
    <source>
        <dbReference type="EMBL" id="GCB83743.1"/>
    </source>
</evidence>
<proteinExistence type="predicted"/>
<gene>
    <name evidence="2" type="ORF">scyTo_0024497</name>
</gene>
<evidence type="ECO:0000313" key="3">
    <source>
        <dbReference type="Proteomes" id="UP000288216"/>
    </source>
</evidence>
<feature type="region of interest" description="Disordered" evidence="1">
    <location>
        <begin position="1"/>
        <end position="34"/>
    </location>
</feature>
<protein>
    <submittedName>
        <fullName evidence="2">Uncharacterized protein</fullName>
    </submittedName>
</protein>
<dbReference type="STRING" id="75743.A0A401QEG3"/>
<dbReference type="PANTHER" id="PTHR22014">
    <property type="entry name" value="RNA-BINDING PROTEIN 33"/>
    <property type="match status" value="1"/>
</dbReference>
<reference evidence="2 3" key="1">
    <citation type="journal article" date="2018" name="Nat. Ecol. Evol.">
        <title>Shark genomes provide insights into elasmobranch evolution and the origin of vertebrates.</title>
        <authorList>
            <person name="Hara Y"/>
            <person name="Yamaguchi K"/>
            <person name="Onimaru K"/>
            <person name="Kadota M"/>
            <person name="Koyanagi M"/>
            <person name="Keeley SD"/>
            <person name="Tatsumi K"/>
            <person name="Tanaka K"/>
            <person name="Motone F"/>
            <person name="Kageyama Y"/>
            <person name="Nozu R"/>
            <person name="Adachi N"/>
            <person name="Nishimura O"/>
            <person name="Nakagawa R"/>
            <person name="Tanegashima C"/>
            <person name="Kiyatake I"/>
            <person name="Matsumoto R"/>
            <person name="Murakumo K"/>
            <person name="Nishida K"/>
            <person name="Terakita A"/>
            <person name="Kuratani S"/>
            <person name="Sato K"/>
            <person name="Hyodo S Kuraku.S."/>
        </authorList>
    </citation>
    <scope>NUCLEOTIDE SEQUENCE [LARGE SCALE GENOMIC DNA]</scope>
</reference>
<dbReference type="EMBL" id="BFAA01048401">
    <property type="protein sequence ID" value="GCB83743.1"/>
    <property type="molecule type" value="Genomic_DNA"/>
</dbReference>
<dbReference type="OrthoDB" id="9049321at2759"/>
<organism evidence="2 3">
    <name type="scientific">Scyliorhinus torazame</name>
    <name type="common">Cloudy catshark</name>
    <name type="synonym">Catulus torazame</name>
    <dbReference type="NCBI Taxonomy" id="75743"/>
    <lineage>
        <taxon>Eukaryota</taxon>
        <taxon>Metazoa</taxon>
        <taxon>Chordata</taxon>
        <taxon>Craniata</taxon>
        <taxon>Vertebrata</taxon>
        <taxon>Chondrichthyes</taxon>
        <taxon>Elasmobranchii</taxon>
        <taxon>Galeomorphii</taxon>
        <taxon>Galeoidea</taxon>
        <taxon>Carcharhiniformes</taxon>
        <taxon>Scyliorhinidae</taxon>
        <taxon>Scyliorhinus</taxon>
    </lineage>
</organism>
<comment type="caution">
    <text evidence="2">The sequence shown here is derived from an EMBL/GenBank/DDBJ whole genome shotgun (WGS) entry which is preliminary data.</text>
</comment>
<dbReference type="InterPro" id="IPR039878">
    <property type="entry name" value="RBM33"/>
</dbReference>
<feature type="compositionally biased region" description="Basic and acidic residues" evidence="1">
    <location>
        <begin position="24"/>
        <end position="34"/>
    </location>
</feature>
<evidence type="ECO:0000256" key="1">
    <source>
        <dbReference type="SAM" id="MobiDB-lite"/>
    </source>
</evidence>
<feature type="compositionally biased region" description="Acidic residues" evidence="1">
    <location>
        <begin position="14"/>
        <end position="23"/>
    </location>
</feature>
<dbReference type="GO" id="GO:0003723">
    <property type="term" value="F:RNA binding"/>
    <property type="evidence" value="ECO:0007669"/>
    <property type="project" value="TreeGrafter"/>
</dbReference>
<dbReference type="Proteomes" id="UP000288216">
    <property type="component" value="Unassembled WGS sequence"/>
</dbReference>
<feature type="compositionally biased region" description="Basic and acidic residues" evidence="1">
    <location>
        <begin position="1"/>
        <end position="13"/>
    </location>
</feature>
<dbReference type="AlphaFoldDB" id="A0A401QEG3"/>
<dbReference type="PANTHER" id="PTHR22014:SF2">
    <property type="entry name" value="RNA-BINDING PROTEIN 33"/>
    <property type="match status" value="1"/>
</dbReference>
<feature type="non-terminal residue" evidence="2">
    <location>
        <position position="1"/>
    </location>
</feature>
<accession>A0A401QEG3</accession>
<name>A0A401QEG3_SCYTO</name>
<keyword evidence="3" id="KW-1185">Reference proteome</keyword>
<sequence length="57" mass="6705">VVKQIQDEERKEVSDDEDDDDEESGRMRFKTERKEGTVIRLTDAARKRRNIPDTLGK</sequence>